<sequence>MEKTAHPTYAHCPIRHIVDRFGDKWSLLVLYNLHTSGCLRFSEIHRRTADISQKMLTSTLRKLEQDGLLSRKVYPEVPPRVEYALTPRSESLMPHLTALIGWAEENFDAILEDREREKI</sequence>
<evidence type="ECO:0000259" key="4">
    <source>
        <dbReference type="PROSITE" id="PS51118"/>
    </source>
</evidence>
<comment type="caution">
    <text evidence="5">The sequence shown here is derived from an EMBL/GenBank/DDBJ whole genome shotgun (WGS) entry which is preliminary data.</text>
</comment>
<dbReference type="Proteomes" id="UP000195772">
    <property type="component" value="Unassembled WGS sequence"/>
</dbReference>
<dbReference type="RefSeq" id="WP_087401469.1">
    <property type="nucleotide sequence ID" value="NZ_NFHB01000002.1"/>
</dbReference>
<evidence type="ECO:0000256" key="3">
    <source>
        <dbReference type="ARBA" id="ARBA00023163"/>
    </source>
</evidence>
<dbReference type="PANTHER" id="PTHR33204">
    <property type="entry name" value="TRANSCRIPTIONAL REGULATOR, MARR FAMILY"/>
    <property type="match status" value="1"/>
</dbReference>
<dbReference type="PROSITE" id="PS51118">
    <property type="entry name" value="HTH_HXLR"/>
    <property type="match status" value="1"/>
</dbReference>
<dbReference type="AlphaFoldDB" id="A0A1Y3QY09"/>
<dbReference type="PANTHER" id="PTHR33204:SF39">
    <property type="entry name" value="TRANSCRIPTIONAL REGULATORY PROTEIN"/>
    <property type="match status" value="1"/>
</dbReference>
<dbReference type="InterPro" id="IPR002577">
    <property type="entry name" value="HTH_HxlR"/>
</dbReference>
<name>A0A1Y3QY09_9BACT</name>
<dbReference type="GO" id="GO:0003677">
    <property type="term" value="F:DNA binding"/>
    <property type="evidence" value="ECO:0007669"/>
    <property type="project" value="UniProtKB-KW"/>
</dbReference>
<dbReference type="SUPFAM" id="SSF46785">
    <property type="entry name" value="Winged helix' DNA-binding domain"/>
    <property type="match status" value="1"/>
</dbReference>
<dbReference type="Gene3D" id="1.10.10.10">
    <property type="entry name" value="Winged helix-like DNA-binding domain superfamily/Winged helix DNA-binding domain"/>
    <property type="match status" value="1"/>
</dbReference>
<dbReference type="OrthoDB" id="8231503at2"/>
<evidence type="ECO:0000313" key="6">
    <source>
        <dbReference type="Proteomes" id="UP000195772"/>
    </source>
</evidence>
<dbReference type="InterPro" id="IPR036390">
    <property type="entry name" value="WH_DNA-bd_sf"/>
</dbReference>
<dbReference type="EMBL" id="NFHB01000002">
    <property type="protein sequence ID" value="OUN04563.1"/>
    <property type="molecule type" value="Genomic_DNA"/>
</dbReference>
<accession>A0A1Y3QY09</accession>
<evidence type="ECO:0000256" key="2">
    <source>
        <dbReference type="ARBA" id="ARBA00023125"/>
    </source>
</evidence>
<keyword evidence="3" id="KW-0804">Transcription</keyword>
<reference evidence="6" key="1">
    <citation type="submission" date="2017-04" db="EMBL/GenBank/DDBJ databases">
        <title>Function of individual gut microbiota members based on whole genome sequencing of pure cultures obtained from chicken caecum.</title>
        <authorList>
            <person name="Medvecky M."/>
            <person name="Cejkova D."/>
            <person name="Polansky O."/>
            <person name="Karasova D."/>
            <person name="Kubasova T."/>
            <person name="Cizek A."/>
            <person name="Rychlik I."/>
        </authorList>
    </citation>
    <scope>NUCLEOTIDE SEQUENCE [LARGE SCALE GENOMIC DNA]</scope>
    <source>
        <strain evidence="6">An90</strain>
    </source>
</reference>
<keyword evidence="2" id="KW-0238">DNA-binding</keyword>
<dbReference type="eggNOG" id="COG1733">
    <property type="taxonomic scope" value="Bacteria"/>
</dbReference>
<organism evidence="5 6">
    <name type="scientific">Alistipes onderdonkii</name>
    <dbReference type="NCBI Taxonomy" id="328813"/>
    <lineage>
        <taxon>Bacteria</taxon>
        <taxon>Pseudomonadati</taxon>
        <taxon>Bacteroidota</taxon>
        <taxon>Bacteroidia</taxon>
        <taxon>Bacteroidales</taxon>
        <taxon>Rikenellaceae</taxon>
        <taxon>Alistipes</taxon>
    </lineage>
</organism>
<proteinExistence type="predicted"/>
<evidence type="ECO:0000313" key="5">
    <source>
        <dbReference type="EMBL" id="OUN04563.1"/>
    </source>
</evidence>
<keyword evidence="1" id="KW-0805">Transcription regulation</keyword>
<dbReference type="Pfam" id="PF01638">
    <property type="entry name" value="HxlR"/>
    <property type="match status" value="1"/>
</dbReference>
<gene>
    <name evidence="5" type="ORF">B5G41_04450</name>
</gene>
<evidence type="ECO:0000256" key="1">
    <source>
        <dbReference type="ARBA" id="ARBA00023015"/>
    </source>
</evidence>
<feature type="domain" description="HTH hxlR-type" evidence="4">
    <location>
        <begin position="12"/>
        <end position="111"/>
    </location>
</feature>
<dbReference type="InterPro" id="IPR036388">
    <property type="entry name" value="WH-like_DNA-bd_sf"/>
</dbReference>
<protein>
    <submittedName>
        <fullName evidence="5">Transcriptional regulator</fullName>
    </submittedName>
</protein>